<name>A0A0U2JIX1_9ALTE</name>
<dbReference type="Proteomes" id="UP000068447">
    <property type="component" value="Chromosome"/>
</dbReference>
<evidence type="ECO:0008006" key="4">
    <source>
        <dbReference type="Google" id="ProtNLM"/>
    </source>
</evidence>
<evidence type="ECO:0000256" key="1">
    <source>
        <dbReference type="SAM" id="Phobius"/>
    </source>
</evidence>
<sequence length="59" mass="6764">MSILYILIPIAILLVTLAVVVFFWAVKSGQFEDLERHGTSILFDEDKPEADKDNNQNER</sequence>
<dbReference type="InterPro" id="IPR004714">
    <property type="entry name" value="Cyt_oxidase_maturation_cbb3"/>
</dbReference>
<evidence type="ECO:0000313" key="3">
    <source>
        <dbReference type="Proteomes" id="UP000068447"/>
    </source>
</evidence>
<accession>A0A0U2JIX1</accession>
<dbReference type="PANTHER" id="PTHR41532:SF1">
    <property type="entry name" value="FIXS PROTEIN"/>
    <property type="match status" value="1"/>
</dbReference>
<feature type="transmembrane region" description="Helical" evidence="1">
    <location>
        <begin position="6"/>
        <end position="26"/>
    </location>
</feature>
<keyword evidence="1" id="KW-0472">Membrane</keyword>
<protein>
    <recommendedName>
        <fullName evidence="4">Cytochrome C oxidase Cbb3</fullName>
    </recommendedName>
</protein>
<keyword evidence="1" id="KW-1133">Transmembrane helix</keyword>
<dbReference type="AlphaFoldDB" id="A0A0U2JIX1"/>
<dbReference type="KEGG" id="lal:AT746_09665"/>
<gene>
    <name evidence="2" type="ORF">AT746_09665</name>
</gene>
<dbReference type="Pfam" id="PF03597">
    <property type="entry name" value="FixS"/>
    <property type="match status" value="1"/>
</dbReference>
<proteinExistence type="predicted"/>
<evidence type="ECO:0000313" key="2">
    <source>
        <dbReference type="EMBL" id="ALS98502.1"/>
    </source>
</evidence>
<dbReference type="STRING" id="1526571.AT746_09665"/>
<reference evidence="2 3" key="1">
    <citation type="submission" date="2015-12" db="EMBL/GenBank/DDBJ databases">
        <title>Complete genome of Lacimicrobium alkaliphilum KCTC 32984.</title>
        <authorList>
            <person name="Kim S.-G."/>
            <person name="Lee Y.-J."/>
        </authorList>
    </citation>
    <scope>NUCLEOTIDE SEQUENCE [LARGE SCALE GENOMIC DNA]</scope>
    <source>
        <strain evidence="2 3">YelD216</strain>
    </source>
</reference>
<keyword evidence="1" id="KW-0812">Transmembrane</keyword>
<dbReference type="NCBIfam" id="TIGR00847">
    <property type="entry name" value="ccoS"/>
    <property type="match status" value="1"/>
</dbReference>
<dbReference type="OrthoDB" id="9802763at2"/>
<organism evidence="2 3">
    <name type="scientific">Lacimicrobium alkaliphilum</name>
    <dbReference type="NCBI Taxonomy" id="1526571"/>
    <lineage>
        <taxon>Bacteria</taxon>
        <taxon>Pseudomonadati</taxon>
        <taxon>Pseudomonadota</taxon>
        <taxon>Gammaproteobacteria</taxon>
        <taxon>Alteromonadales</taxon>
        <taxon>Alteromonadaceae</taxon>
        <taxon>Lacimicrobium</taxon>
    </lineage>
</organism>
<dbReference type="RefSeq" id="WP_062479750.1">
    <property type="nucleotide sequence ID" value="NZ_CP013650.1"/>
</dbReference>
<dbReference type="PANTHER" id="PTHR41532">
    <property type="entry name" value="FIXS PROTEIN"/>
    <property type="match status" value="1"/>
</dbReference>
<dbReference type="EMBL" id="CP013650">
    <property type="protein sequence ID" value="ALS98502.1"/>
    <property type="molecule type" value="Genomic_DNA"/>
</dbReference>
<keyword evidence="3" id="KW-1185">Reference proteome</keyword>